<protein>
    <submittedName>
        <fullName evidence="3">Transposase</fullName>
    </submittedName>
</protein>
<evidence type="ECO:0000259" key="2">
    <source>
        <dbReference type="Pfam" id="PF13358"/>
    </source>
</evidence>
<feature type="domain" description="Tc1-like transposase DDE" evidence="2">
    <location>
        <begin position="24"/>
        <end position="128"/>
    </location>
</feature>
<dbReference type="EMBL" id="AUZZ01006430">
    <property type="protein sequence ID" value="EQD46379.1"/>
    <property type="molecule type" value="Genomic_DNA"/>
</dbReference>
<evidence type="ECO:0000256" key="1">
    <source>
        <dbReference type="SAM" id="MobiDB-lite"/>
    </source>
</evidence>
<gene>
    <name evidence="3" type="ORF">B2A_08914</name>
</gene>
<dbReference type="Pfam" id="PF13358">
    <property type="entry name" value="DDE_3"/>
    <property type="match status" value="1"/>
</dbReference>
<accession>T1B0F3</accession>
<dbReference type="Gene3D" id="3.30.420.10">
    <property type="entry name" value="Ribonuclease H-like superfamily/Ribonuclease H"/>
    <property type="match status" value="1"/>
</dbReference>
<sequence length="248" mass="28449">MWVPPEVQDPVLYLAWTHPSAGYWGAVRLRDGKPIYRREEGMFHTETCAEFLHPFYRESTRGPRRVVGISDPASYHHSRIHPEWRAEVADRFERSFLPAASPTLDPIERVWKRTRRPGLHPRYFPKLEDRTTAVEHPFAGWRRGNETLRRLGAITWGAVFRRRRSGSRGFRSPPLGVQEQPSRIPSRMRSVDGASWIPRGAPPRVGASRFPEYVPTAPSWATFDEGGAIDQRPGCLGWERSESSGAWI</sequence>
<dbReference type="InterPro" id="IPR038717">
    <property type="entry name" value="Tc1-like_DDE_dom"/>
</dbReference>
<feature type="region of interest" description="Disordered" evidence="1">
    <location>
        <begin position="165"/>
        <end position="197"/>
    </location>
</feature>
<comment type="caution">
    <text evidence="3">The sequence shown here is derived from an EMBL/GenBank/DDBJ whole genome shotgun (WGS) entry which is preliminary data.</text>
</comment>
<evidence type="ECO:0000313" key="3">
    <source>
        <dbReference type="EMBL" id="EQD46379.1"/>
    </source>
</evidence>
<reference evidence="3" key="1">
    <citation type="submission" date="2013-08" db="EMBL/GenBank/DDBJ databases">
        <authorList>
            <person name="Mendez C."/>
            <person name="Richter M."/>
            <person name="Ferrer M."/>
            <person name="Sanchez J."/>
        </authorList>
    </citation>
    <scope>NUCLEOTIDE SEQUENCE</scope>
</reference>
<reference evidence="3" key="2">
    <citation type="journal article" date="2014" name="ISME J.">
        <title>Microbial stratification in low pH oxic and suboxic macroscopic growths along an acid mine drainage.</title>
        <authorList>
            <person name="Mendez-Garcia C."/>
            <person name="Mesa V."/>
            <person name="Sprenger R.R."/>
            <person name="Richter M."/>
            <person name="Diez M.S."/>
            <person name="Solano J."/>
            <person name="Bargiela R."/>
            <person name="Golyshina O.V."/>
            <person name="Manteca A."/>
            <person name="Ramos J.L."/>
            <person name="Gallego J.R."/>
            <person name="Llorente I."/>
            <person name="Martins Dos Santos V.A."/>
            <person name="Jensen O.N."/>
            <person name="Pelaez A.I."/>
            <person name="Sanchez J."/>
            <person name="Ferrer M."/>
        </authorList>
    </citation>
    <scope>NUCLEOTIDE SEQUENCE</scope>
</reference>
<dbReference type="AlphaFoldDB" id="T1B0F3"/>
<dbReference type="InterPro" id="IPR036397">
    <property type="entry name" value="RNaseH_sf"/>
</dbReference>
<organism evidence="3">
    <name type="scientific">mine drainage metagenome</name>
    <dbReference type="NCBI Taxonomy" id="410659"/>
    <lineage>
        <taxon>unclassified sequences</taxon>
        <taxon>metagenomes</taxon>
        <taxon>ecological metagenomes</taxon>
    </lineage>
</organism>
<proteinExistence type="predicted"/>
<dbReference type="GO" id="GO:0003676">
    <property type="term" value="F:nucleic acid binding"/>
    <property type="evidence" value="ECO:0007669"/>
    <property type="project" value="InterPro"/>
</dbReference>
<name>T1B0F3_9ZZZZ</name>